<organism evidence="4 5">
    <name type="scientific">Caulochytrium protostelioides</name>
    <dbReference type="NCBI Taxonomy" id="1555241"/>
    <lineage>
        <taxon>Eukaryota</taxon>
        <taxon>Fungi</taxon>
        <taxon>Fungi incertae sedis</taxon>
        <taxon>Chytridiomycota</taxon>
        <taxon>Chytridiomycota incertae sedis</taxon>
        <taxon>Chytridiomycetes</taxon>
        <taxon>Caulochytriales</taxon>
        <taxon>Caulochytriaceae</taxon>
        <taxon>Caulochytrium</taxon>
    </lineage>
</organism>
<feature type="compositionally biased region" description="Low complexity" evidence="2">
    <location>
        <begin position="869"/>
        <end position="883"/>
    </location>
</feature>
<dbReference type="AlphaFoldDB" id="A0A4P9X5P3"/>
<keyword evidence="5" id="KW-1185">Reference proteome</keyword>
<keyword evidence="1" id="KW-0479">Metal-binding</keyword>
<evidence type="ECO:0000313" key="5">
    <source>
        <dbReference type="Proteomes" id="UP000274922"/>
    </source>
</evidence>
<feature type="region of interest" description="Disordered" evidence="2">
    <location>
        <begin position="1"/>
        <end position="88"/>
    </location>
</feature>
<keyword evidence="1" id="KW-0863">Zinc-finger</keyword>
<gene>
    <name evidence="4" type="ORF">CXG81DRAFT_19675</name>
</gene>
<feature type="compositionally biased region" description="Low complexity" evidence="2">
    <location>
        <begin position="213"/>
        <end position="249"/>
    </location>
</feature>
<dbReference type="OrthoDB" id="2162994at2759"/>
<feature type="compositionally biased region" description="Basic residues" evidence="2">
    <location>
        <begin position="441"/>
        <end position="465"/>
    </location>
</feature>
<dbReference type="GO" id="GO:0006355">
    <property type="term" value="P:regulation of DNA-templated transcription"/>
    <property type="evidence" value="ECO:0007669"/>
    <property type="project" value="InterPro"/>
</dbReference>
<feature type="compositionally biased region" description="Basic and acidic residues" evidence="2">
    <location>
        <begin position="737"/>
        <end position="768"/>
    </location>
</feature>
<dbReference type="InterPro" id="IPR000679">
    <property type="entry name" value="Znf_GATA"/>
</dbReference>
<dbReference type="GO" id="GO:0008270">
    <property type="term" value="F:zinc ion binding"/>
    <property type="evidence" value="ECO:0007669"/>
    <property type="project" value="UniProtKB-KW"/>
</dbReference>
<dbReference type="Proteomes" id="UP000274922">
    <property type="component" value="Unassembled WGS sequence"/>
</dbReference>
<dbReference type="Pfam" id="PF00320">
    <property type="entry name" value="GATA"/>
    <property type="match status" value="1"/>
</dbReference>
<reference evidence="5" key="1">
    <citation type="journal article" date="2018" name="Nat. Microbiol.">
        <title>Leveraging single-cell genomics to expand the fungal tree of life.</title>
        <authorList>
            <person name="Ahrendt S.R."/>
            <person name="Quandt C.A."/>
            <person name="Ciobanu D."/>
            <person name="Clum A."/>
            <person name="Salamov A."/>
            <person name="Andreopoulos B."/>
            <person name="Cheng J.F."/>
            <person name="Woyke T."/>
            <person name="Pelin A."/>
            <person name="Henrissat B."/>
            <person name="Reynolds N.K."/>
            <person name="Benny G.L."/>
            <person name="Smith M.E."/>
            <person name="James T.Y."/>
            <person name="Grigoriev I.V."/>
        </authorList>
    </citation>
    <scope>NUCLEOTIDE SEQUENCE [LARGE SCALE GENOMIC DNA]</scope>
    <source>
        <strain evidence="5">ATCC 52028</strain>
    </source>
</reference>
<feature type="compositionally biased region" description="Acidic residues" evidence="2">
    <location>
        <begin position="714"/>
        <end position="723"/>
    </location>
</feature>
<feature type="compositionally biased region" description="Low complexity" evidence="2">
    <location>
        <begin position="891"/>
        <end position="919"/>
    </location>
</feature>
<evidence type="ECO:0000256" key="2">
    <source>
        <dbReference type="SAM" id="MobiDB-lite"/>
    </source>
</evidence>
<accession>A0A4P9X5P3</accession>
<feature type="compositionally biased region" description="Gly residues" evidence="2">
    <location>
        <begin position="354"/>
        <end position="364"/>
    </location>
</feature>
<feature type="compositionally biased region" description="Low complexity" evidence="2">
    <location>
        <begin position="558"/>
        <end position="570"/>
    </location>
</feature>
<feature type="compositionally biased region" description="Low complexity" evidence="2">
    <location>
        <begin position="165"/>
        <end position="175"/>
    </location>
</feature>
<feature type="compositionally biased region" description="Low complexity" evidence="2">
    <location>
        <begin position="185"/>
        <end position="205"/>
    </location>
</feature>
<evidence type="ECO:0000313" key="4">
    <source>
        <dbReference type="EMBL" id="RKP00371.1"/>
    </source>
</evidence>
<name>A0A4P9X5P3_9FUNG</name>
<keyword evidence="1" id="KW-0862">Zinc</keyword>
<feature type="compositionally biased region" description="Low complexity" evidence="2">
    <location>
        <begin position="28"/>
        <end position="65"/>
    </location>
</feature>
<dbReference type="STRING" id="1555241.A0A4P9X5P3"/>
<evidence type="ECO:0000259" key="3">
    <source>
        <dbReference type="PROSITE" id="PS50114"/>
    </source>
</evidence>
<dbReference type="InterPro" id="IPR013088">
    <property type="entry name" value="Znf_NHR/GATA"/>
</dbReference>
<feature type="region of interest" description="Disordered" evidence="2">
    <location>
        <begin position="677"/>
        <end position="768"/>
    </location>
</feature>
<feature type="region of interest" description="Disordered" evidence="2">
    <location>
        <begin position="869"/>
        <end position="919"/>
    </location>
</feature>
<dbReference type="PROSITE" id="PS50114">
    <property type="entry name" value="GATA_ZN_FINGER_2"/>
    <property type="match status" value="1"/>
</dbReference>
<proteinExistence type="predicted"/>
<feature type="domain" description="GATA-type" evidence="3">
    <location>
        <begin position="86"/>
        <end position="122"/>
    </location>
</feature>
<dbReference type="GO" id="GO:0043565">
    <property type="term" value="F:sequence-specific DNA binding"/>
    <property type="evidence" value="ECO:0007669"/>
    <property type="project" value="InterPro"/>
</dbReference>
<protein>
    <recommendedName>
        <fullName evidence="3">GATA-type domain-containing protein</fullName>
    </recommendedName>
</protein>
<feature type="region of interest" description="Disordered" evidence="2">
    <location>
        <begin position="549"/>
        <end position="571"/>
    </location>
</feature>
<feature type="region of interest" description="Disordered" evidence="2">
    <location>
        <begin position="483"/>
        <end position="506"/>
    </location>
</feature>
<dbReference type="SMART" id="SM00401">
    <property type="entry name" value="ZnF_GATA"/>
    <property type="match status" value="1"/>
</dbReference>
<evidence type="ECO:0000256" key="1">
    <source>
        <dbReference type="PROSITE-ProRule" id="PRU00094"/>
    </source>
</evidence>
<dbReference type="EMBL" id="ML014220">
    <property type="protein sequence ID" value="RKP00371.1"/>
    <property type="molecule type" value="Genomic_DNA"/>
</dbReference>
<feature type="region of interest" description="Disordered" evidence="2">
    <location>
        <begin position="131"/>
        <end position="254"/>
    </location>
</feature>
<feature type="region of interest" description="Disordered" evidence="2">
    <location>
        <begin position="338"/>
        <end position="375"/>
    </location>
</feature>
<feature type="compositionally biased region" description="Basic and acidic residues" evidence="2">
    <location>
        <begin position="695"/>
        <end position="706"/>
    </location>
</feature>
<dbReference type="CDD" id="cd00202">
    <property type="entry name" value="ZnF_GATA"/>
    <property type="match status" value="1"/>
</dbReference>
<dbReference type="SUPFAM" id="SSF57716">
    <property type="entry name" value="Glucocorticoid receptor-like (DNA-binding domain)"/>
    <property type="match status" value="1"/>
</dbReference>
<sequence>MDTLSTPQSVHAEAPISPTCSSVAPSDATTASTPTTAATATPATATAATPTPTPTSTPATTTAKAKGGRAAGKGGKGGHGRAHGAGTTPRSCSFCAATQTPMWRHGPGIYVLLCNSCGVKFKRGKILQDVEGPFNGRRLGSNQNSAGDAKTGAADRPTARREKNAAAPSTAAAAAARRDRPSPPGAHAAAAGAAAGMAPSASAAARSERRASHSAAAPATTTNTTSSSSASSAPSASTVAAAAPPSSVAGGRGRRASLLQAQAALKDAARGSAHDRRFVAALDAAVSPSLSLSPPASAAAAHATPPAHAFGDPFARAAAAAMGSVSVTTALVGHLQADAFRPPGPRRSVTAYGAFGGGGGGGGSATSAPGAGPQRTVQDLRLTHPDAALHHDGHLAADLHGLAMASVTRDAAGEALAGSLSPSLTGYHAPYAMMRAHPAHAHPSLHHPHHPHPHPHHQHHHHAHHSLSASLPLHLSIGHHGASLAGAMHSPTSGGAPLAPHSAGAVPTSMASLLPFTSRHDAKHGLAASFGRDDPYAVHAAMHPSSHLLHPYDPRLGAAHPSPSSHAAHALDSTAPSALRGADGLVRDLDGDTPMDLDLDRGLELELGMALRHDDMDMGLAHPGGAHPSAEAAAAAATPHLGMAPYLLAHGAGARADADAADPILFASDMHTLHHAAAPSEADDADPDALASDDGSEHSEHEHHDMPPLSDAYVFDDDEDYDDHESQGNVEDVLDDDGNHDGDDDGSRRHVVDGRDRRRAPHDADARDPLLTPVSAEVRSMASMASGALGAMAISTAAPSMAASAMASPPPTALPSHDAPSMNMLPMHAMMGMLADLPIGMGLMDVEHGMDHPAPHDASLLTAVGAGGATTAATSTRSSPSLAHTPALTMRRPPGSRPGSSAASSAPASRTTSGGRPNAAAAAAASAAAAMAAHAGPGPGHGYGYIPHGHGYSYGHGHGPPASVNVALERPGFPSIPRSAPHGPSSLPIAMSMPMSMPMSMSVPMAGPMAGPKPAAGAAGKHEAAGCMMGQPTLEDLTLALQNLSPQMLSQLVSTIILHTLEQRTQHALLAGQEVALDLKGLNEGCLAQVRAFCLQLGVCR</sequence>
<feature type="region of interest" description="Disordered" evidence="2">
    <location>
        <begin position="441"/>
        <end position="468"/>
    </location>
</feature>
<dbReference type="Gene3D" id="3.30.50.10">
    <property type="entry name" value="Erythroid Transcription Factor GATA-1, subunit A"/>
    <property type="match status" value="1"/>
</dbReference>